<dbReference type="InterPro" id="IPR006764">
    <property type="entry name" value="SAM_dep_MeTrfase_SAV2177_type"/>
</dbReference>
<accession>A0ABN2ZD26</accession>
<organism evidence="2 3">
    <name type="scientific">Actinomadura napierensis</name>
    <dbReference type="NCBI Taxonomy" id="267854"/>
    <lineage>
        <taxon>Bacteria</taxon>
        <taxon>Bacillati</taxon>
        <taxon>Actinomycetota</taxon>
        <taxon>Actinomycetes</taxon>
        <taxon>Streptosporangiales</taxon>
        <taxon>Thermomonosporaceae</taxon>
        <taxon>Actinomadura</taxon>
    </lineage>
</organism>
<dbReference type="GO" id="GO:0008168">
    <property type="term" value="F:methyltransferase activity"/>
    <property type="evidence" value="ECO:0007669"/>
    <property type="project" value="UniProtKB-KW"/>
</dbReference>
<dbReference type="Gene3D" id="3.40.50.150">
    <property type="entry name" value="Vaccinia Virus protein VP39"/>
    <property type="match status" value="1"/>
</dbReference>
<dbReference type="Proteomes" id="UP001501020">
    <property type="component" value="Unassembled WGS sequence"/>
</dbReference>
<evidence type="ECO:0000313" key="3">
    <source>
        <dbReference type="Proteomes" id="UP001501020"/>
    </source>
</evidence>
<gene>
    <name evidence="2" type="ORF">GCM10009727_37310</name>
</gene>
<sequence length="273" mass="29470">MSDTSAPPAGGPSPSDRIDSTRPHSARVWDHWLGGKDNYDVDRALGDQIAATFPHVVTMVRADRTFMARSVRFLAEQGVDQFLDIGTGLPTEPNVHQVAQSVVPTARVVYVDNDPVVLAHARALLNSPSGATAYLDADLREPGRILADAAATLDLNRPVAITLMSLMHFVADFGDARSVLWRLLDAVPSGSWLAFTHATAELGGPKVREAFEMWNANAVQKARPRDRADVLALIDGLELVEPGVVSPTRWRPGPDDDPAAPEVPLWAGVARKP</sequence>
<keyword evidence="3" id="KW-1185">Reference proteome</keyword>
<feature type="compositionally biased region" description="Low complexity" evidence="1">
    <location>
        <begin position="1"/>
        <end position="15"/>
    </location>
</feature>
<reference evidence="2 3" key="1">
    <citation type="journal article" date="2019" name="Int. J. Syst. Evol. Microbiol.">
        <title>The Global Catalogue of Microorganisms (GCM) 10K type strain sequencing project: providing services to taxonomists for standard genome sequencing and annotation.</title>
        <authorList>
            <consortium name="The Broad Institute Genomics Platform"/>
            <consortium name="The Broad Institute Genome Sequencing Center for Infectious Disease"/>
            <person name="Wu L."/>
            <person name="Ma J."/>
        </authorList>
    </citation>
    <scope>NUCLEOTIDE SEQUENCE [LARGE SCALE GENOMIC DNA]</scope>
    <source>
        <strain evidence="2 3">JCM 13850</strain>
    </source>
</reference>
<protein>
    <submittedName>
        <fullName evidence="2">SAM-dependent methyltransferase</fullName>
    </submittedName>
</protein>
<keyword evidence="2" id="KW-0489">Methyltransferase</keyword>
<dbReference type="PIRSF" id="PIRSF017393">
    <property type="entry name" value="MTase_SAV2177"/>
    <property type="match status" value="1"/>
</dbReference>
<keyword evidence="2" id="KW-0808">Transferase</keyword>
<dbReference type="SUPFAM" id="SSF53335">
    <property type="entry name" value="S-adenosyl-L-methionine-dependent methyltransferases"/>
    <property type="match status" value="1"/>
</dbReference>
<evidence type="ECO:0000313" key="2">
    <source>
        <dbReference type="EMBL" id="GAA2140319.1"/>
    </source>
</evidence>
<proteinExistence type="predicted"/>
<dbReference type="RefSeq" id="WP_344268225.1">
    <property type="nucleotide sequence ID" value="NZ_BAAAMR010000030.1"/>
</dbReference>
<feature type="region of interest" description="Disordered" evidence="1">
    <location>
        <begin position="1"/>
        <end position="23"/>
    </location>
</feature>
<dbReference type="GO" id="GO:0032259">
    <property type="term" value="P:methylation"/>
    <property type="evidence" value="ECO:0007669"/>
    <property type="project" value="UniProtKB-KW"/>
</dbReference>
<dbReference type="InterPro" id="IPR029063">
    <property type="entry name" value="SAM-dependent_MTases_sf"/>
</dbReference>
<comment type="caution">
    <text evidence="2">The sequence shown here is derived from an EMBL/GenBank/DDBJ whole genome shotgun (WGS) entry which is preliminary data.</text>
</comment>
<dbReference type="Pfam" id="PF04672">
    <property type="entry name" value="Methyltransf_19"/>
    <property type="match status" value="1"/>
</dbReference>
<name>A0ABN2ZD26_9ACTN</name>
<evidence type="ECO:0000256" key="1">
    <source>
        <dbReference type="SAM" id="MobiDB-lite"/>
    </source>
</evidence>
<dbReference type="EMBL" id="BAAAMR010000030">
    <property type="protein sequence ID" value="GAA2140319.1"/>
    <property type="molecule type" value="Genomic_DNA"/>
</dbReference>